<feature type="transmembrane region" description="Helical" evidence="7">
    <location>
        <begin position="321"/>
        <end position="346"/>
    </location>
</feature>
<dbReference type="InterPro" id="IPR051447">
    <property type="entry name" value="Lipoprotein-release_system"/>
</dbReference>
<accession>A0ABS7DL41</accession>
<dbReference type="PANTHER" id="PTHR30489:SF0">
    <property type="entry name" value="LIPOPROTEIN-RELEASING SYSTEM TRANSMEMBRANE PROTEIN LOLE"/>
    <property type="match status" value="1"/>
</dbReference>
<feature type="transmembrane region" description="Helical" evidence="7">
    <location>
        <begin position="20"/>
        <end position="39"/>
    </location>
</feature>
<feature type="domain" description="ABC3 transporter permease C-terminal" evidence="8">
    <location>
        <begin position="267"/>
        <end position="387"/>
    </location>
</feature>
<comment type="similarity">
    <text evidence="2">Belongs to the ABC-4 integral membrane protein family. LolC/E subfamily.</text>
</comment>
<dbReference type="PANTHER" id="PTHR30489">
    <property type="entry name" value="LIPOPROTEIN-RELEASING SYSTEM TRANSMEMBRANE PROTEIN LOLE"/>
    <property type="match status" value="1"/>
</dbReference>
<feature type="transmembrane region" description="Helical" evidence="7">
    <location>
        <begin position="659"/>
        <end position="680"/>
    </location>
</feature>
<feature type="domain" description="ABC3 transporter permease C-terminal" evidence="8">
    <location>
        <begin position="663"/>
        <end position="775"/>
    </location>
</feature>
<keyword evidence="11" id="KW-1185">Reference proteome</keyword>
<keyword evidence="4 7" id="KW-0812">Transmembrane</keyword>
<evidence type="ECO:0000313" key="11">
    <source>
        <dbReference type="Proteomes" id="UP000719942"/>
    </source>
</evidence>
<dbReference type="InterPro" id="IPR025857">
    <property type="entry name" value="MacB_PCD"/>
</dbReference>
<comment type="subcellular location">
    <subcellularLocation>
        <location evidence="1">Cell membrane</location>
        <topology evidence="1">Multi-pass membrane protein</topology>
    </subcellularLocation>
</comment>
<feature type="domain" description="MacB-like periplasmic core" evidence="9">
    <location>
        <begin position="434"/>
        <end position="625"/>
    </location>
</feature>
<evidence type="ECO:0000313" key="10">
    <source>
        <dbReference type="EMBL" id="MBW7571995.1"/>
    </source>
</evidence>
<feature type="transmembrane region" description="Helical" evidence="7">
    <location>
        <begin position="358"/>
        <end position="383"/>
    </location>
</feature>
<dbReference type="Proteomes" id="UP000719942">
    <property type="component" value="Unassembled WGS sequence"/>
</dbReference>
<dbReference type="RefSeq" id="WP_219964359.1">
    <property type="nucleotide sequence ID" value="NZ_JAGFNZ010000001.1"/>
</dbReference>
<protein>
    <submittedName>
        <fullName evidence="10">FtsX-like permease family protein</fullName>
    </submittedName>
</protein>
<dbReference type="Pfam" id="PF02687">
    <property type="entry name" value="FtsX"/>
    <property type="match status" value="2"/>
</dbReference>
<feature type="transmembrane region" description="Helical" evidence="7">
    <location>
        <begin position="434"/>
        <end position="453"/>
    </location>
</feature>
<evidence type="ECO:0000256" key="2">
    <source>
        <dbReference type="ARBA" id="ARBA00005236"/>
    </source>
</evidence>
<evidence type="ECO:0000256" key="1">
    <source>
        <dbReference type="ARBA" id="ARBA00004651"/>
    </source>
</evidence>
<sequence length="785" mass="85902">MVTLWKQAVRGVWRGRKSYLACIVLLTMGIMVYVSYQLLYVNLSSAQKQFYASQRFADGFASVDAIPAGAVKNISDIKGIARMDSSIVLDARVMGLSDTKIVTLRLNSFDPEEPERLNNFVLEKGTVPENGGLLIGQTFAAANRLSVGDTIRLIVNGREIERQITGIAQSPEYVYVIPDTGQLLPDDRAFGFAFVPKADLEVLGNGKGIANRLSFLLQKGATFRQVEAPLREALEPYGLRSLTARKDQPSHAMLQQEIDQLGNMSTSIPTVFIVMSVMILYIMLKRMIEQERVQIGTLKAFGFSNPAIVLHYLSYGGVTGAVGGAAGVLLGLLMTGGMTKLYLDYFSLPAIQVPPDPFYILMGLLIAVLSGLVGAFVGVRGVLRLEPGEAMRPPSPPVVKSDLFVRLPVIRKLLTSYGFMAARNITRNKFRSSFVLLGMAFAFAITAFMASYGDMFKILMLDQFTKVEVYDLKITLKNPAGVSSVLETADALKGVDSAEAILELPAELHLEHLEETVSLTALPADARLYRIYDVDSGQTRRPPEEGILLSSTLAKKLQAKRGDVLTVRTPYTGDRDIPLPVMGVVRTNSGSSAFVSLEGIWNALDIPPTVSSILLSAKDPQAIKAELTDMKNVAAMTDQEEAKASYTDMFSTYSILMEMMQGIGMIIAFAIITNTASISLSERKREYATMRVLGMHPKEIGKVVSFEYWVLSLGALPLGILLTRMIKQAMAATIDSNLFTMPLHTSPESYLSAAVLCAATVALSNCLARRRISKFDMVEVLKERE</sequence>
<feature type="transmembrane region" description="Helical" evidence="7">
    <location>
        <begin position="700"/>
        <end position="722"/>
    </location>
</feature>
<evidence type="ECO:0000256" key="4">
    <source>
        <dbReference type="ARBA" id="ARBA00022692"/>
    </source>
</evidence>
<evidence type="ECO:0000259" key="8">
    <source>
        <dbReference type="Pfam" id="PF02687"/>
    </source>
</evidence>
<keyword evidence="3" id="KW-1003">Cell membrane</keyword>
<feature type="transmembrane region" description="Helical" evidence="7">
    <location>
        <begin position="749"/>
        <end position="768"/>
    </location>
</feature>
<evidence type="ECO:0000256" key="3">
    <source>
        <dbReference type="ARBA" id="ARBA00022475"/>
    </source>
</evidence>
<dbReference type="InterPro" id="IPR003838">
    <property type="entry name" value="ABC3_permease_C"/>
</dbReference>
<reference evidence="10 11" key="1">
    <citation type="submission" date="2021-03" db="EMBL/GenBank/DDBJ databases">
        <title>Caproiciproducens sp. nov. isolated from feces of cow.</title>
        <authorList>
            <person name="Choi J.-Y."/>
        </authorList>
    </citation>
    <scope>NUCLEOTIDE SEQUENCE [LARGE SCALE GENOMIC DNA]</scope>
    <source>
        <strain evidence="10 11">AGMB10547</strain>
    </source>
</reference>
<gene>
    <name evidence="10" type="ORF">J5W02_04150</name>
</gene>
<evidence type="ECO:0000256" key="6">
    <source>
        <dbReference type="ARBA" id="ARBA00023136"/>
    </source>
</evidence>
<keyword evidence="6 7" id="KW-0472">Membrane</keyword>
<organism evidence="10 11">
    <name type="scientific">Caproiciproducens faecalis</name>
    <dbReference type="NCBI Taxonomy" id="2820301"/>
    <lineage>
        <taxon>Bacteria</taxon>
        <taxon>Bacillati</taxon>
        <taxon>Bacillota</taxon>
        <taxon>Clostridia</taxon>
        <taxon>Eubacteriales</taxon>
        <taxon>Acutalibacteraceae</taxon>
        <taxon>Caproiciproducens</taxon>
    </lineage>
</organism>
<evidence type="ECO:0000256" key="7">
    <source>
        <dbReference type="SAM" id="Phobius"/>
    </source>
</evidence>
<dbReference type="Pfam" id="PF12704">
    <property type="entry name" value="MacB_PCD"/>
    <property type="match status" value="1"/>
</dbReference>
<proteinExistence type="inferred from homology"/>
<evidence type="ECO:0000259" key="9">
    <source>
        <dbReference type="Pfam" id="PF12704"/>
    </source>
</evidence>
<dbReference type="EMBL" id="JAGFNZ010000001">
    <property type="protein sequence ID" value="MBW7571995.1"/>
    <property type="molecule type" value="Genomic_DNA"/>
</dbReference>
<name>A0ABS7DL41_9FIRM</name>
<comment type="caution">
    <text evidence="10">The sequence shown here is derived from an EMBL/GenBank/DDBJ whole genome shotgun (WGS) entry which is preliminary data.</text>
</comment>
<feature type="transmembrane region" description="Helical" evidence="7">
    <location>
        <begin position="264"/>
        <end position="284"/>
    </location>
</feature>
<keyword evidence="5 7" id="KW-1133">Transmembrane helix</keyword>
<evidence type="ECO:0000256" key="5">
    <source>
        <dbReference type="ARBA" id="ARBA00022989"/>
    </source>
</evidence>